<feature type="transmembrane region" description="Helical" evidence="1">
    <location>
        <begin position="27"/>
        <end position="45"/>
    </location>
</feature>
<comment type="caution">
    <text evidence="2">The sequence shown here is derived from an EMBL/GenBank/DDBJ whole genome shotgun (WGS) entry which is preliminary data.</text>
</comment>
<keyword evidence="1" id="KW-0472">Membrane</keyword>
<gene>
    <name evidence="2" type="ORF">GCM10012284_19680</name>
</gene>
<dbReference type="AlphaFoldDB" id="A0A8J3BYZ8"/>
<evidence type="ECO:0000313" key="2">
    <source>
        <dbReference type="EMBL" id="GGK85503.1"/>
    </source>
</evidence>
<name>A0A8J3BYZ8_9ACTN</name>
<keyword evidence="3" id="KW-1185">Reference proteome</keyword>
<accession>A0A8J3BYZ8</accession>
<keyword evidence="1" id="KW-0812">Transmembrane</keyword>
<sequence>MDMVKTDIRVEPDISEDEAPRFNTRRLVRWVAILTIGILAVLAIWQEPLYAWP</sequence>
<evidence type="ECO:0000313" key="3">
    <source>
        <dbReference type="Proteomes" id="UP000656042"/>
    </source>
</evidence>
<reference evidence="2" key="2">
    <citation type="submission" date="2020-09" db="EMBL/GenBank/DDBJ databases">
        <authorList>
            <person name="Sun Q."/>
            <person name="Zhou Y."/>
        </authorList>
    </citation>
    <scope>NUCLEOTIDE SEQUENCE</scope>
    <source>
        <strain evidence="2">CGMCC 4.7299</strain>
    </source>
</reference>
<dbReference type="EMBL" id="BMMX01000005">
    <property type="protein sequence ID" value="GGK85503.1"/>
    <property type="molecule type" value="Genomic_DNA"/>
</dbReference>
<evidence type="ECO:0000256" key="1">
    <source>
        <dbReference type="SAM" id="Phobius"/>
    </source>
</evidence>
<protein>
    <submittedName>
        <fullName evidence="2">Uncharacterized protein</fullName>
    </submittedName>
</protein>
<proteinExistence type="predicted"/>
<organism evidence="2 3">
    <name type="scientific">Mangrovihabitans endophyticus</name>
    <dbReference type="NCBI Taxonomy" id="1751298"/>
    <lineage>
        <taxon>Bacteria</taxon>
        <taxon>Bacillati</taxon>
        <taxon>Actinomycetota</taxon>
        <taxon>Actinomycetes</taxon>
        <taxon>Micromonosporales</taxon>
        <taxon>Micromonosporaceae</taxon>
        <taxon>Mangrovihabitans</taxon>
    </lineage>
</organism>
<reference evidence="2" key="1">
    <citation type="journal article" date="2014" name="Int. J. Syst. Evol. Microbiol.">
        <title>Complete genome sequence of Corynebacterium casei LMG S-19264T (=DSM 44701T), isolated from a smear-ripened cheese.</title>
        <authorList>
            <consortium name="US DOE Joint Genome Institute (JGI-PGF)"/>
            <person name="Walter F."/>
            <person name="Albersmeier A."/>
            <person name="Kalinowski J."/>
            <person name="Ruckert C."/>
        </authorList>
    </citation>
    <scope>NUCLEOTIDE SEQUENCE</scope>
    <source>
        <strain evidence="2">CGMCC 4.7299</strain>
    </source>
</reference>
<dbReference type="Proteomes" id="UP000656042">
    <property type="component" value="Unassembled WGS sequence"/>
</dbReference>
<keyword evidence="1" id="KW-1133">Transmembrane helix</keyword>